<dbReference type="AlphaFoldDB" id="A0A0E9VTY3"/>
<dbReference type="EMBL" id="GBXM01027086">
    <property type="protein sequence ID" value="JAH81491.1"/>
    <property type="molecule type" value="Transcribed_RNA"/>
</dbReference>
<proteinExistence type="predicted"/>
<name>A0A0E9VTY3_ANGAN</name>
<accession>A0A0E9VTY3</accession>
<reference evidence="1" key="2">
    <citation type="journal article" date="2015" name="Fish Shellfish Immunol.">
        <title>Early steps in the European eel (Anguilla anguilla)-Vibrio vulnificus interaction in the gills: Role of the RtxA13 toxin.</title>
        <authorList>
            <person name="Callol A."/>
            <person name="Pajuelo D."/>
            <person name="Ebbesson L."/>
            <person name="Teles M."/>
            <person name="MacKenzie S."/>
            <person name="Amaro C."/>
        </authorList>
    </citation>
    <scope>NUCLEOTIDE SEQUENCE</scope>
</reference>
<protein>
    <submittedName>
        <fullName evidence="1">Uncharacterized protein</fullName>
    </submittedName>
</protein>
<organism evidence="1">
    <name type="scientific">Anguilla anguilla</name>
    <name type="common">European freshwater eel</name>
    <name type="synonym">Muraena anguilla</name>
    <dbReference type="NCBI Taxonomy" id="7936"/>
    <lineage>
        <taxon>Eukaryota</taxon>
        <taxon>Metazoa</taxon>
        <taxon>Chordata</taxon>
        <taxon>Craniata</taxon>
        <taxon>Vertebrata</taxon>
        <taxon>Euteleostomi</taxon>
        <taxon>Actinopterygii</taxon>
        <taxon>Neopterygii</taxon>
        <taxon>Teleostei</taxon>
        <taxon>Anguilliformes</taxon>
        <taxon>Anguillidae</taxon>
        <taxon>Anguilla</taxon>
    </lineage>
</organism>
<reference evidence="1" key="1">
    <citation type="submission" date="2014-11" db="EMBL/GenBank/DDBJ databases">
        <authorList>
            <person name="Amaro Gonzalez C."/>
        </authorList>
    </citation>
    <scope>NUCLEOTIDE SEQUENCE</scope>
</reference>
<sequence length="38" mass="4389">MCLDLCIVNIKIICLSSLINIYFLVNNCWRTSLACLLR</sequence>
<evidence type="ECO:0000313" key="1">
    <source>
        <dbReference type="EMBL" id="JAH81491.1"/>
    </source>
</evidence>